<evidence type="ECO:0000313" key="1">
    <source>
        <dbReference type="EMBL" id="GIF22393.1"/>
    </source>
</evidence>
<proteinExistence type="predicted"/>
<dbReference type="AlphaFoldDB" id="A0A919NQC4"/>
<keyword evidence="2" id="KW-1185">Reference proteome</keyword>
<protein>
    <recommendedName>
        <fullName evidence="3">3-keto-5-aminohexanoate cleavage protein</fullName>
    </recommendedName>
</protein>
<accession>A0A919NQC4</accession>
<dbReference type="PANTHER" id="PTHR37418">
    <property type="entry name" value="3-KETO-5-AMINOHEXANOATE CLEAVAGE ENZYME-RELATED"/>
    <property type="match status" value="1"/>
</dbReference>
<organism evidence="1 2">
    <name type="scientific">Paractinoplanes tereljensis</name>
    <dbReference type="NCBI Taxonomy" id="571912"/>
    <lineage>
        <taxon>Bacteria</taxon>
        <taxon>Bacillati</taxon>
        <taxon>Actinomycetota</taxon>
        <taxon>Actinomycetes</taxon>
        <taxon>Micromonosporales</taxon>
        <taxon>Micromonosporaceae</taxon>
        <taxon>Paractinoplanes</taxon>
    </lineage>
</organism>
<dbReference type="InterPro" id="IPR008567">
    <property type="entry name" value="BKACE"/>
</dbReference>
<name>A0A919NQC4_9ACTN</name>
<dbReference type="GO" id="GO:0043720">
    <property type="term" value="F:3-keto-5-aminohexanoate cleavage activity"/>
    <property type="evidence" value="ECO:0007669"/>
    <property type="project" value="InterPro"/>
</dbReference>
<gene>
    <name evidence="1" type="ORF">Ate02nite_51230</name>
</gene>
<sequence>MVRSATVPGSYQPTGDGAIRRIKACLNGGRPFPASPADLAAEAVAAVKAGAEAVHVHPRDAAGAESLAAADIGAAVTAIRAACPGIRVGVSTGVWMTGGDAHRRAALVASWREMPDFASVNVSEPGFTDLVRLLASQGVGVEAGVWHPDEVDALRRLPLERVLIEVLDTPADRAVPAADAILARLDAAGYRGERLLHGEEEACWPLITHAGHLGLPTRIGLEDTLTLPDGSPAPGNAALVEHALPRWRTP</sequence>
<dbReference type="PANTHER" id="PTHR37418:SF1">
    <property type="entry name" value="3-KETO-5-AMINOHEXANOATE CLEAVAGE PROTEIN"/>
    <property type="match status" value="1"/>
</dbReference>
<dbReference type="Gene3D" id="3.20.20.70">
    <property type="entry name" value="Aldolase class I"/>
    <property type="match status" value="1"/>
</dbReference>
<evidence type="ECO:0000313" key="2">
    <source>
        <dbReference type="Proteomes" id="UP000623608"/>
    </source>
</evidence>
<reference evidence="1" key="1">
    <citation type="submission" date="2021-01" db="EMBL/GenBank/DDBJ databases">
        <title>Whole genome shotgun sequence of Actinoplanes tereljensis NBRC 105297.</title>
        <authorList>
            <person name="Komaki H."/>
            <person name="Tamura T."/>
        </authorList>
    </citation>
    <scope>NUCLEOTIDE SEQUENCE</scope>
    <source>
        <strain evidence="1">NBRC 105297</strain>
    </source>
</reference>
<dbReference type="Pfam" id="PF05853">
    <property type="entry name" value="BKACE"/>
    <property type="match status" value="1"/>
</dbReference>
<comment type="caution">
    <text evidence="1">The sequence shown here is derived from an EMBL/GenBank/DDBJ whole genome shotgun (WGS) entry which is preliminary data.</text>
</comment>
<dbReference type="InterPro" id="IPR013785">
    <property type="entry name" value="Aldolase_TIM"/>
</dbReference>
<dbReference type="EMBL" id="BOMY01000034">
    <property type="protein sequence ID" value="GIF22393.1"/>
    <property type="molecule type" value="Genomic_DNA"/>
</dbReference>
<evidence type="ECO:0008006" key="3">
    <source>
        <dbReference type="Google" id="ProtNLM"/>
    </source>
</evidence>
<dbReference type="Proteomes" id="UP000623608">
    <property type="component" value="Unassembled WGS sequence"/>
</dbReference>